<organism evidence="6">
    <name type="scientific">Thermodesulforhabdus norvegica</name>
    <dbReference type="NCBI Taxonomy" id="39841"/>
    <lineage>
        <taxon>Bacteria</taxon>
        <taxon>Pseudomonadati</taxon>
        <taxon>Thermodesulfobacteriota</taxon>
        <taxon>Syntrophobacteria</taxon>
        <taxon>Syntrophobacterales</taxon>
        <taxon>Thermodesulforhabdaceae</taxon>
        <taxon>Thermodesulforhabdus</taxon>
    </lineage>
</organism>
<evidence type="ECO:0000256" key="3">
    <source>
        <dbReference type="ARBA" id="ARBA00022982"/>
    </source>
</evidence>
<sequence>MALRVMVNQSKCSSAGICVKELPEIFRFQPGSKRAEVIVDIVPERFEEQCRKIAEKCPSQAIIMEEC</sequence>
<dbReference type="Proteomes" id="UP000886355">
    <property type="component" value="Unassembled WGS sequence"/>
</dbReference>
<accession>A0A7C0WRT2</accession>
<evidence type="ECO:0000313" key="6">
    <source>
        <dbReference type="EMBL" id="HDL89804.1"/>
    </source>
</evidence>
<proteinExistence type="predicted"/>
<dbReference type="Gene3D" id="3.30.70.20">
    <property type="match status" value="1"/>
</dbReference>
<keyword evidence="4" id="KW-0408">Iron</keyword>
<reference evidence="6" key="1">
    <citation type="journal article" date="2020" name="mSystems">
        <title>Genome- and Community-Level Interaction Insights into Carbon Utilization and Element Cycling Functions of Hydrothermarchaeota in Hydrothermal Sediment.</title>
        <authorList>
            <person name="Zhou Z."/>
            <person name="Liu Y."/>
            <person name="Xu W."/>
            <person name="Pan J."/>
            <person name="Luo Z.H."/>
            <person name="Li M."/>
        </authorList>
    </citation>
    <scope>NUCLEOTIDE SEQUENCE [LARGE SCALE GENOMIC DNA]</scope>
    <source>
        <strain evidence="6">HyVt-19</strain>
    </source>
</reference>
<keyword evidence="1" id="KW-0813">Transport</keyword>
<dbReference type="PANTHER" id="PTHR36923:SF3">
    <property type="entry name" value="FERREDOXIN"/>
    <property type="match status" value="1"/>
</dbReference>
<dbReference type="GO" id="GO:0051536">
    <property type="term" value="F:iron-sulfur cluster binding"/>
    <property type="evidence" value="ECO:0007669"/>
    <property type="project" value="UniProtKB-KW"/>
</dbReference>
<dbReference type="EMBL" id="DQZW01000129">
    <property type="protein sequence ID" value="HDL89804.1"/>
    <property type="molecule type" value="Genomic_DNA"/>
</dbReference>
<gene>
    <name evidence="6" type="ORF">ENG14_02745</name>
</gene>
<dbReference type="AlphaFoldDB" id="A0A7C0WRT2"/>
<dbReference type="InterPro" id="IPR051269">
    <property type="entry name" value="Fe-S_cluster_ET"/>
</dbReference>
<dbReference type="SUPFAM" id="SSF54862">
    <property type="entry name" value="4Fe-4S ferredoxins"/>
    <property type="match status" value="1"/>
</dbReference>
<name>A0A7C0WRT2_9BACT</name>
<keyword evidence="5" id="KW-0411">Iron-sulfur</keyword>
<keyword evidence="3" id="KW-0249">Electron transport</keyword>
<comment type="caution">
    <text evidence="6">The sequence shown here is derived from an EMBL/GenBank/DDBJ whole genome shotgun (WGS) entry which is preliminary data.</text>
</comment>
<dbReference type="PANTHER" id="PTHR36923">
    <property type="entry name" value="FERREDOXIN"/>
    <property type="match status" value="1"/>
</dbReference>
<dbReference type="GO" id="GO:0046872">
    <property type="term" value="F:metal ion binding"/>
    <property type="evidence" value="ECO:0007669"/>
    <property type="project" value="UniProtKB-KW"/>
</dbReference>
<dbReference type="Pfam" id="PF13370">
    <property type="entry name" value="Fer4_13"/>
    <property type="match status" value="1"/>
</dbReference>
<evidence type="ECO:0000256" key="1">
    <source>
        <dbReference type="ARBA" id="ARBA00022448"/>
    </source>
</evidence>
<evidence type="ECO:0000256" key="4">
    <source>
        <dbReference type="ARBA" id="ARBA00023004"/>
    </source>
</evidence>
<evidence type="ECO:0000256" key="5">
    <source>
        <dbReference type="ARBA" id="ARBA00023014"/>
    </source>
</evidence>
<protein>
    <submittedName>
        <fullName evidence="6">Ferredoxin</fullName>
    </submittedName>
</protein>
<evidence type="ECO:0000256" key="2">
    <source>
        <dbReference type="ARBA" id="ARBA00022723"/>
    </source>
</evidence>
<keyword evidence="2" id="KW-0479">Metal-binding</keyword>